<feature type="compositionally biased region" description="Acidic residues" evidence="6">
    <location>
        <begin position="199"/>
        <end position="222"/>
    </location>
</feature>
<evidence type="ECO:0000313" key="8">
    <source>
        <dbReference type="Proteomes" id="UP001303373"/>
    </source>
</evidence>
<dbReference type="AlphaFoldDB" id="A0AAQ3R710"/>
<dbReference type="EMBL" id="CP138583">
    <property type="protein sequence ID" value="WPH00059.1"/>
    <property type="molecule type" value="Genomic_DNA"/>
</dbReference>
<keyword evidence="8" id="KW-1185">Reference proteome</keyword>
<proteinExistence type="inferred from homology"/>
<feature type="compositionally biased region" description="Polar residues" evidence="6">
    <location>
        <begin position="257"/>
        <end position="291"/>
    </location>
</feature>
<gene>
    <name evidence="7" type="ORF">R9X50_00288200</name>
</gene>
<evidence type="ECO:0000256" key="4">
    <source>
        <dbReference type="ARBA" id="ARBA00023242"/>
    </source>
</evidence>
<feature type="region of interest" description="Disordered" evidence="6">
    <location>
        <begin position="739"/>
        <end position="839"/>
    </location>
</feature>
<comment type="similarity">
    <text evidence="2">Belongs to the CDC45 family.</text>
</comment>
<evidence type="ECO:0000256" key="3">
    <source>
        <dbReference type="ARBA" id="ARBA00022705"/>
    </source>
</evidence>
<keyword evidence="3" id="KW-0235">DNA replication</keyword>
<dbReference type="GO" id="GO:0003697">
    <property type="term" value="F:single-stranded DNA binding"/>
    <property type="evidence" value="ECO:0007669"/>
    <property type="project" value="TreeGrafter"/>
</dbReference>
<name>A0AAQ3R710_9PEZI</name>
<dbReference type="PANTHER" id="PTHR10507">
    <property type="entry name" value="CDC45-RELATED PROTEIN"/>
    <property type="match status" value="1"/>
</dbReference>
<feature type="compositionally biased region" description="Basic and acidic residues" evidence="6">
    <location>
        <begin position="768"/>
        <end position="792"/>
    </location>
</feature>
<feature type="compositionally biased region" description="Acidic residues" evidence="6">
    <location>
        <begin position="821"/>
        <end position="832"/>
    </location>
</feature>
<feature type="compositionally biased region" description="Low complexity" evidence="6">
    <location>
        <begin position="810"/>
        <end position="820"/>
    </location>
</feature>
<evidence type="ECO:0000313" key="7">
    <source>
        <dbReference type="EMBL" id="WPH00059.1"/>
    </source>
</evidence>
<reference evidence="7 8" key="1">
    <citation type="submission" date="2023-11" db="EMBL/GenBank/DDBJ databases">
        <title>An acidophilic fungus is an integral part of prey digestion in a carnivorous sundew plant.</title>
        <authorList>
            <person name="Tsai I.J."/>
        </authorList>
    </citation>
    <scope>NUCLEOTIDE SEQUENCE [LARGE SCALE GENOMIC DNA]</scope>
    <source>
        <strain evidence="7">169a</strain>
    </source>
</reference>
<comment type="subcellular location">
    <subcellularLocation>
        <location evidence="1">Nucleus</location>
    </subcellularLocation>
</comment>
<dbReference type="InterPro" id="IPR003874">
    <property type="entry name" value="CDC45"/>
</dbReference>
<evidence type="ECO:0000256" key="5">
    <source>
        <dbReference type="ARBA" id="ARBA00023306"/>
    </source>
</evidence>
<dbReference type="Proteomes" id="UP001303373">
    <property type="component" value="Chromosome 4"/>
</dbReference>
<accession>A0AAQ3R710</accession>
<sequence>MYLPRQQISQLYSHLVKSTHPLSPPVLILTSLTVDALCSTRMLTALLKRDYIPHKVQPVSGYADLQNAGRDLVLPLTRQRGGEGGVVVCLGVGGLVDLEEVLGLDASANEDQPETNMRNHGVEVWVIDARRPWHLQNVFGSGVQHGDDPSVRRPGVDQGRIMPGYRPGQGGVIVWDDGDIETDLLAEREAYMALQDMPDITEDDLITSTNNDDDDNDDEEEPSSSQSRKRRASSQDSENDDYRVSDDDGARKRRRGNSSTPIPSSPGGNPQSAQVIASTPPIFSSPGQNSPRAIIASSPVKEPSARQLQRKLLKLRRKHEATLEAYYSLGTSYSEPVSSIIYSLASELGREDNDLLWLAIVGISSVELSPYCQAPSSTAKSPGRRILDRADQVREILRDEVRRLNPIPEAELQRSQSSNDIIPTNARSPTDTAIRLSPEPRFLLIRHWSLYDSMLHSSYLATRLHVWSEGGRKRLHKLLAKMGISLQEAGKGYVHMDMEIKRSLRARLLKFAEQYNLDGLVPGDDGRSGKEGWGFVRSWGWRATLSAADVANIVSAILEVGAETNIFPEVKYDPHGKLAGSNINYNTRMRALPTPPHSDDGQMAELAQSEAPDWTTARFFAAYDSLNPASTTSNTQGLGVLLQHIPTAQHLSRAILRTGSALISKKQIRHLRAFRMGVVKEGPDVSLFTHPGALVKLAAWLSEAVAVLEAEKGRKRKEAQEALVLGCLDENRGVYVVVGLGGSGTNGKRPKSKAELREREEKRKRKEAARAAKKAERTRKREEKRKFRREINEANGILDSDDEADDSDATESSVSSSGSEADSDDSDFDEELAEKRNQRGYGLNRFGQAFQEVVEETAARVRIDSFEHSVVEVRKEDLAGFLESLSLRSVVG</sequence>
<keyword evidence="4" id="KW-0539">Nucleus</keyword>
<dbReference type="Pfam" id="PF02724">
    <property type="entry name" value="CDC45"/>
    <property type="match status" value="1"/>
</dbReference>
<feature type="compositionally biased region" description="Acidic residues" evidence="6">
    <location>
        <begin position="799"/>
        <end position="809"/>
    </location>
</feature>
<dbReference type="GO" id="GO:0006270">
    <property type="term" value="P:DNA replication initiation"/>
    <property type="evidence" value="ECO:0007669"/>
    <property type="project" value="InterPro"/>
</dbReference>
<dbReference type="GO" id="GO:1902977">
    <property type="term" value="P:mitotic DNA replication preinitiation complex assembly"/>
    <property type="evidence" value="ECO:0007669"/>
    <property type="project" value="TreeGrafter"/>
</dbReference>
<feature type="compositionally biased region" description="Basic and acidic residues" evidence="6">
    <location>
        <begin position="752"/>
        <end position="761"/>
    </location>
</feature>
<keyword evidence="5" id="KW-0131">Cell cycle</keyword>
<keyword evidence="7" id="KW-0132">Cell division</keyword>
<dbReference type="GO" id="GO:0000727">
    <property type="term" value="P:double-strand break repair via break-induced replication"/>
    <property type="evidence" value="ECO:0007669"/>
    <property type="project" value="TreeGrafter"/>
</dbReference>
<feature type="region of interest" description="Disordered" evidence="6">
    <location>
        <begin position="196"/>
        <end position="303"/>
    </location>
</feature>
<evidence type="ECO:0000256" key="1">
    <source>
        <dbReference type="ARBA" id="ARBA00004123"/>
    </source>
</evidence>
<protein>
    <submittedName>
        <fullName evidence="7">Cell division control protein 45 like protein</fullName>
    </submittedName>
</protein>
<dbReference type="GO" id="GO:0031261">
    <property type="term" value="C:DNA replication preinitiation complex"/>
    <property type="evidence" value="ECO:0007669"/>
    <property type="project" value="TreeGrafter"/>
</dbReference>
<feature type="compositionally biased region" description="Basic and acidic residues" evidence="6">
    <location>
        <begin position="240"/>
        <end position="250"/>
    </location>
</feature>
<dbReference type="PANTHER" id="PTHR10507:SF0">
    <property type="entry name" value="CELL DIVISION CONTROL PROTEIN 45 HOMOLOG"/>
    <property type="match status" value="1"/>
</dbReference>
<dbReference type="GO" id="GO:0003688">
    <property type="term" value="F:DNA replication origin binding"/>
    <property type="evidence" value="ECO:0007669"/>
    <property type="project" value="TreeGrafter"/>
</dbReference>
<evidence type="ECO:0000256" key="2">
    <source>
        <dbReference type="ARBA" id="ARBA00010727"/>
    </source>
</evidence>
<evidence type="ECO:0000256" key="6">
    <source>
        <dbReference type="SAM" id="MobiDB-lite"/>
    </source>
</evidence>
<dbReference type="GO" id="GO:0003682">
    <property type="term" value="F:chromatin binding"/>
    <property type="evidence" value="ECO:0007669"/>
    <property type="project" value="TreeGrafter"/>
</dbReference>
<dbReference type="GO" id="GO:0051301">
    <property type="term" value="P:cell division"/>
    <property type="evidence" value="ECO:0007669"/>
    <property type="project" value="UniProtKB-KW"/>
</dbReference>
<organism evidence="7 8">
    <name type="scientific">Acrodontium crateriforme</name>
    <dbReference type="NCBI Taxonomy" id="150365"/>
    <lineage>
        <taxon>Eukaryota</taxon>
        <taxon>Fungi</taxon>
        <taxon>Dikarya</taxon>
        <taxon>Ascomycota</taxon>
        <taxon>Pezizomycotina</taxon>
        <taxon>Dothideomycetes</taxon>
        <taxon>Dothideomycetidae</taxon>
        <taxon>Mycosphaerellales</taxon>
        <taxon>Teratosphaeriaceae</taxon>
        <taxon>Acrodontium</taxon>
    </lineage>
</organism>